<evidence type="ECO:0000256" key="3">
    <source>
        <dbReference type="ARBA" id="ARBA00022692"/>
    </source>
</evidence>
<dbReference type="Gene3D" id="6.10.110.10">
    <property type="match status" value="1"/>
</dbReference>
<comment type="subcellular location">
    <subcellularLocation>
        <location evidence="1">Membrane</location>
        <topology evidence="1">Multi-pass membrane protein</topology>
    </subcellularLocation>
</comment>
<evidence type="ECO:0000256" key="2">
    <source>
        <dbReference type="ARBA" id="ARBA00007262"/>
    </source>
</evidence>
<keyword evidence="3 6" id="KW-0812">Transmembrane</keyword>
<accession>A0A423U8R4</accession>
<dbReference type="PANTHER" id="PTHR16932:SF18">
    <property type="entry name" value="INTERFERON, ALPHA-INDUCIBLE PROTEIN 27-LIKE 2"/>
    <property type="match status" value="1"/>
</dbReference>
<feature type="signal peptide" evidence="7">
    <location>
        <begin position="1"/>
        <end position="20"/>
    </location>
</feature>
<sequence length="136" mass="12939">MKRNALILILLLFSPLSISAKKDTEYSTDECGSSYFGLLTAAAVGAGAAVAAPLALPALGFTSAGIAAGSVASSMMAASGGGVATGSVVATLQSVGAAGVGAAGKVGLASTGATVASGVKMAYEKAKCFFGGEKGN</sequence>
<dbReference type="AlphaFoldDB" id="A0A423U8R4"/>
<evidence type="ECO:0000256" key="6">
    <source>
        <dbReference type="SAM" id="Phobius"/>
    </source>
</evidence>
<proteinExistence type="inferred from homology"/>
<keyword evidence="5 6" id="KW-0472">Membrane</keyword>
<feature type="transmembrane region" description="Helical" evidence="6">
    <location>
        <begin position="36"/>
        <end position="56"/>
    </location>
</feature>
<dbReference type="GO" id="GO:0097193">
    <property type="term" value="P:intrinsic apoptotic signaling pathway"/>
    <property type="evidence" value="ECO:0007669"/>
    <property type="project" value="TreeGrafter"/>
</dbReference>
<comment type="caution">
    <text evidence="8">The sequence shown here is derived from an EMBL/GenBank/DDBJ whole genome shotgun (WGS) entry which is preliminary data.</text>
</comment>
<dbReference type="PANTHER" id="PTHR16932">
    <property type="entry name" value="INTERFERON ALPHA-INDUCIBLE PROTEIN 27"/>
    <property type="match status" value="1"/>
</dbReference>
<organism evidence="8 9">
    <name type="scientific">Penaeus vannamei</name>
    <name type="common">Whiteleg shrimp</name>
    <name type="synonym">Litopenaeus vannamei</name>
    <dbReference type="NCBI Taxonomy" id="6689"/>
    <lineage>
        <taxon>Eukaryota</taxon>
        <taxon>Metazoa</taxon>
        <taxon>Ecdysozoa</taxon>
        <taxon>Arthropoda</taxon>
        <taxon>Crustacea</taxon>
        <taxon>Multicrustacea</taxon>
        <taxon>Malacostraca</taxon>
        <taxon>Eumalacostraca</taxon>
        <taxon>Eucarida</taxon>
        <taxon>Decapoda</taxon>
        <taxon>Dendrobranchiata</taxon>
        <taxon>Penaeoidea</taxon>
        <taxon>Penaeidae</taxon>
        <taxon>Penaeus</taxon>
    </lineage>
</organism>
<name>A0A423U8R4_PENVA</name>
<feature type="chain" id="PRO_5019535507" evidence="7">
    <location>
        <begin position="21"/>
        <end position="136"/>
    </location>
</feature>
<dbReference type="Pfam" id="PF06140">
    <property type="entry name" value="Ifi-6-16"/>
    <property type="match status" value="1"/>
</dbReference>
<reference evidence="8 9" key="1">
    <citation type="submission" date="2018-04" db="EMBL/GenBank/DDBJ databases">
        <authorList>
            <person name="Zhang X."/>
            <person name="Yuan J."/>
            <person name="Li F."/>
            <person name="Xiang J."/>
        </authorList>
    </citation>
    <scope>NUCLEOTIDE SEQUENCE [LARGE SCALE GENOMIC DNA]</scope>
    <source>
        <tissue evidence="8">Muscle</tissue>
    </source>
</reference>
<evidence type="ECO:0000256" key="1">
    <source>
        <dbReference type="ARBA" id="ARBA00004141"/>
    </source>
</evidence>
<dbReference type="GO" id="GO:0031966">
    <property type="term" value="C:mitochondrial membrane"/>
    <property type="evidence" value="ECO:0007669"/>
    <property type="project" value="TreeGrafter"/>
</dbReference>
<dbReference type="InterPro" id="IPR038213">
    <property type="entry name" value="IFI6/IFI27-like_sf"/>
</dbReference>
<evidence type="ECO:0000313" key="9">
    <source>
        <dbReference type="Proteomes" id="UP000283509"/>
    </source>
</evidence>
<keyword evidence="7" id="KW-0732">Signal</keyword>
<gene>
    <name evidence="8" type="ORF">C7M84_021403</name>
</gene>
<evidence type="ECO:0000256" key="7">
    <source>
        <dbReference type="SAM" id="SignalP"/>
    </source>
</evidence>
<evidence type="ECO:0000313" key="8">
    <source>
        <dbReference type="EMBL" id="ROT85061.1"/>
    </source>
</evidence>
<keyword evidence="9" id="KW-1185">Reference proteome</keyword>
<dbReference type="GO" id="GO:0001836">
    <property type="term" value="P:release of cytochrome c from mitochondria"/>
    <property type="evidence" value="ECO:0007669"/>
    <property type="project" value="TreeGrafter"/>
</dbReference>
<protein>
    <submittedName>
        <fullName evidence="8">Putative interferon alpha-inducible protein 6 isoform X1</fullName>
    </submittedName>
</protein>
<comment type="similarity">
    <text evidence="2">Belongs to the IFI6/IFI27 family.</text>
</comment>
<keyword evidence="4 6" id="KW-1133">Transmembrane helix</keyword>
<reference evidence="8 9" key="2">
    <citation type="submission" date="2019-01" db="EMBL/GenBank/DDBJ databases">
        <title>The decoding of complex shrimp genome reveals the adaptation for benthos swimmer, frequently molting mechanism and breeding impact on genome.</title>
        <authorList>
            <person name="Sun Y."/>
            <person name="Gao Y."/>
            <person name="Yu Y."/>
        </authorList>
    </citation>
    <scope>NUCLEOTIDE SEQUENCE [LARGE SCALE GENOMIC DNA]</scope>
    <source>
        <tissue evidence="8">Muscle</tissue>
    </source>
</reference>
<evidence type="ECO:0000256" key="5">
    <source>
        <dbReference type="ARBA" id="ARBA00023136"/>
    </source>
</evidence>
<dbReference type="InterPro" id="IPR009311">
    <property type="entry name" value="IFI6/IFI27-like"/>
</dbReference>
<dbReference type="Proteomes" id="UP000283509">
    <property type="component" value="Unassembled WGS sequence"/>
</dbReference>
<evidence type="ECO:0000256" key="4">
    <source>
        <dbReference type="ARBA" id="ARBA00022989"/>
    </source>
</evidence>
<dbReference type="EMBL" id="QCYY01000449">
    <property type="protein sequence ID" value="ROT85061.1"/>
    <property type="molecule type" value="Genomic_DNA"/>
</dbReference>